<dbReference type="InterPro" id="IPR036770">
    <property type="entry name" value="Ankyrin_rpt-contain_sf"/>
</dbReference>
<keyword evidence="2" id="KW-0677">Repeat</keyword>
<dbReference type="PANTHER" id="PTHR24189">
    <property type="entry name" value="MYOTROPHIN"/>
    <property type="match status" value="1"/>
</dbReference>
<keyword evidence="4" id="KW-0862">Zinc</keyword>
<dbReference type="PANTHER" id="PTHR24189:SF50">
    <property type="entry name" value="ANKYRIN REPEAT AND SOCS BOX PROTEIN 2"/>
    <property type="match status" value="1"/>
</dbReference>
<name>A0A4Q9M554_9APHY</name>
<dbReference type="InterPro" id="IPR050745">
    <property type="entry name" value="Multifunctional_regulatory"/>
</dbReference>
<keyword evidence="3 7" id="KW-0863">Zinc-finger</keyword>
<dbReference type="PROSITE" id="PS50088">
    <property type="entry name" value="ANK_REPEAT"/>
    <property type="match status" value="2"/>
</dbReference>
<dbReference type="SUPFAM" id="SSF48403">
    <property type="entry name" value="Ankyrin repeat"/>
    <property type="match status" value="1"/>
</dbReference>
<evidence type="ECO:0000256" key="5">
    <source>
        <dbReference type="ARBA" id="ARBA00023043"/>
    </source>
</evidence>
<evidence type="ECO:0000256" key="7">
    <source>
        <dbReference type="PROSITE-ProRule" id="PRU00134"/>
    </source>
</evidence>
<evidence type="ECO:0000256" key="2">
    <source>
        <dbReference type="ARBA" id="ARBA00022737"/>
    </source>
</evidence>
<evidence type="ECO:0000256" key="4">
    <source>
        <dbReference type="ARBA" id="ARBA00022833"/>
    </source>
</evidence>
<dbReference type="InterPro" id="IPR002893">
    <property type="entry name" value="Znf_MYND"/>
</dbReference>
<protein>
    <recommendedName>
        <fullName evidence="8">MYND-type domain-containing protein</fullName>
    </recommendedName>
</protein>
<dbReference type="OMA" id="GQETGYK"/>
<evidence type="ECO:0000313" key="9">
    <source>
        <dbReference type="EMBL" id="TBU21999.1"/>
    </source>
</evidence>
<dbReference type="Pfam" id="PF01753">
    <property type="entry name" value="zf-MYND"/>
    <property type="match status" value="1"/>
</dbReference>
<feature type="repeat" description="ANK" evidence="6">
    <location>
        <begin position="168"/>
        <end position="200"/>
    </location>
</feature>
<feature type="domain" description="MYND-type" evidence="8">
    <location>
        <begin position="239"/>
        <end position="277"/>
    </location>
</feature>
<dbReference type="GO" id="GO:0008270">
    <property type="term" value="F:zinc ion binding"/>
    <property type="evidence" value="ECO:0007669"/>
    <property type="project" value="UniProtKB-KW"/>
</dbReference>
<organism evidence="9">
    <name type="scientific">Dichomitus squalens</name>
    <dbReference type="NCBI Taxonomy" id="114155"/>
    <lineage>
        <taxon>Eukaryota</taxon>
        <taxon>Fungi</taxon>
        <taxon>Dikarya</taxon>
        <taxon>Basidiomycota</taxon>
        <taxon>Agaricomycotina</taxon>
        <taxon>Agaricomycetes</taxon>
        <taxon>Polyporales</taxon>
        <taxon>Polyporaceae</taxon>
        <taxon>Dichomitus</taxon>
    </lineage>
</organism>
<dbReference type="SMART" id="SM00248">
    <property type="entry name" value="ANK"/>
    <property type="match status" value="2"/>
</dbReference>
<dbReference type="Gene3D" id="1.25.40.20">
    <property type="entry name" value="Ankyrin repeat-containing domain"/>
    <property type="match status" value="1"/>
</dbReference>
<evidence type="ECO:0000256" key="6">
    <source>
        <dbReference type="PROSITE-ProRule" id="PRU00023"/>
    </source>
</evidence>
<gene>
    <name evidence="9" type="ORF">BD311DRAFT_170493</name>
</gene>
<evidence type="ECO:0000256" key="1">
    <source>
        <dbReference type="ARBA" id="ARBA00022723"/>
    </source>
</evidence>
<dbReference type="Pfam" id="PF12796">
    <property type="entry name" value="Ank_2"/>
    <property type="match status" value="1"/>
</dbReference>
<feature type="repeat" description="ANK" evidence="6">
    <location>
        <begin position="134"/>
        <end position="167"/>
    </location>
</feature>
<dbReference type="AlphaFoldDB" id="A0A4Q9M554"/>
<reference evidence="9" key="1">
    <citation type="submission" date="2019-01" db="EMBL/GenBank/DDBJ databases">
        <title>Draft genome sequences of three monokaryotic isolates of the white-rot basidiomycete fungus Dichomitus squalens.</title>
        <authorList>
            <consortium name="DOE Joint Genome Institute"/>
            <person name="Lopez S.C."/>
            <person name="Andreopoulos B."/>
            <person name="Pangilinan J."/>
            <person name="Lipzen A."/>
            <person name="Riley R."/>
            <person name="Ahrendt S."/>
            <person name="Ng V."/>
            <person name="Barry K."/>
            <person name="Daum C."/>
            <person name="Grigoriev I.V."/>
            <person name="Hilden K.S."/>
            <person name="Makela M.R."/>
            <person name="de Vries R.P."/>
        </authorList>
    </citation>
    <scope>NUCLEOTIDE SEQUENCE [LARGE SCALE GENOMIC DNA]</scope>
    <source>
        <strain evidence="9">OM18370.1</strain>
    </source>
</reference>
<dbReference type="SUPFAM" id="SSF144232">
    <property type="entry name" value="HIT/MYND zinc finger-like"/>
    <property type="match status" value="1"/>
</dbReference>
<dbReference type="PROSITE" id="PS50865">
    <property type="entry name" value="ZF_MYND_2"/>
    <property type="match status" value="1"/>
</dbReference>
<dbReference type="Proteomes" id="UP000292957">
    <property type="component" value="Unassembled WGS sequence"/>
</dbReference>
<dbReference type="PROSITE" id="PS01360">
    <property type="entry name" value="ZF_MYND_1"/>
    <property type="match status" value="1"/>
</dbReference>
<dbReference type="EMBL" id="ML143563">
    <property type="protein sequence ID" value="TBU21999.1"/>
    <property type="molecule type" value="Genomic_DNA"/>
</dbReference>
<proteinExistence type="predicted"/>
<sequence>MPALPAKIGNGGLVVPQPMRDLIDIPGRLQIEQGGQALRTLYQRNSIGFQYKLLNDFAQKCFLGDFKGVRRMVEGGKAPPLDGTETPYEYGYAMLVVSGGQRMIGGPSGVKVDHKATLRYLLEHGAPPDVPDIVGYTALHHVCMAHSRPDLARILLEHGADPNSQDKFGSVPLMGAFQNNSVDAVEVLLEFGAKLEIEDADGCTPDQFYIKCGPTITAAVQKWKRKRSGESTAMDEKRCAACGSSAGTLKFCNACHAIRYCSKQCQRSHWSLHKTRCIPFSADSTVTLTPFYEDIGPVMSLADVARSAFGFPVEKQPARNARSVQIPYIRPGETKKIIIKVQVPFSLETGGPTKEELGDLMVYDKRRNFVCRIRRADGEDGYLKLSRSVRAYGVAGAKAYFPAELKSKDELIVKYKEVLGEQPF</sequence>
<dbReference type="Gene3D" id="6.10.140.2220">
    <property type="match status" value="1"/>
</dbReference>
<dbReference type="OrthoDB" id="194358at2759"/>
<dbReference type="InterPro" id="IPR002110">
    <property type="entry name" value="Ankyrin_rpt"/>
</dbReference>
<keyword evidence="5 6" id="KW-0040">ANK repeat</keyword>
<evidence type="ECO:0000259" key="8">
    <source>
        <dbReference type="PROSITE" id="PS50865"/>
    </source>
</evidence>
<accession>A0A4Q9M554</accession>
<dbReference type="PROSITE" id="PS50297">
    <property type="entry name" value="ANK_REP_REGION"/>
    <property type="match status" value="2"/>
</dbReference>
<evidence type="ECO:0000256" key="3">
    <source>
        <dbReference type="ARBA" id="ARBA00022771"/>
    </source>
</evidence>
<keyword evidence="1" id="KW-0479">Metal-binding</keyword>